<dbReference type="AlphaFoldDB" id="A0AAN8WKF6"/>
<dbReference type="EMBL" id="JAXCGZ010022656">
    <property type="protein sequence ID" value="KAK7028180.1"/>
    <property type="molecule type" value="Genomic_DNA"/>
</dbReference>
<protein>
    <recommendedName>
        <fullName evidence="4">Histidine-rich glycoprotein-like</fullName>
    </recommendedName>
</protein>
<evidence type="ECO:0008006" key="4">
    <source>
        <dbReference type="Google" id="ProtNLM"/>
    </source>
</evidence>
<dbReference type="Proteomes" id="UP001381693">
    <property type="component" value="Unassembled WGS sequence"/>
</dbReference>
<organism evidence="2 3">
    <name type="scientific">Halocaridina rubra</name>
    <name type="common">Hawaiian red shrimp</name>
    <dbReference type="NCBI Taxonomy" id="373956"/>
    <lineage>
        <taxon>Eukaryota</taxon>
        <taxon>Metazoa</taxon>
        <taxon>Ecdysozoa</taxon>
        <taxon>Arthropoda</taxon>
        <taxon>Crustacea</taxon>
        <taxon>Multicrustacea</taxon>
        <taxon>Malacostraca</taxon>
        <taxon>Eumalacostraca</taxon>
        <taxon>Eucarida</taxon>
        <taxon>Decapoda</taxon>
        <taxon>Pleocyemata</taxon>
        <taxon>Caridea</taxon>
        <taxon>Atyoidea</taxon>
        <taxon>Atyidae</taxon>
        <taxon>Halocaridina</taxon>
    </lineage>
</organism>
<accession>A0AAN8WKF6</accession>
<reference evidence="2 3" key="1">
    <citation type="submission" date="2023-11" db="EMBL/GenBank/DDBJ databases">
        <title>Halocaridina rubra genome assembly.</title>
        <authorList>
            <person name="Smith C."/>
        </authorList>
    </citation>
    <scope>NUCLEOTIDE SEQUENCE [LARGE SCALE GENOMIC DNA]</scope>
    <source>
        <strain evidence="2">EP-1</strain>
        <tissue evidence="2">Whole</tissue>
    </source>
</reference>
<comment type="caution">
    <text evidence="2">The sequence shown here is derived from an EMBL/GenBank/DDBJ whole genome shotgun (WGS) entry which is preliminary data.</text>
</comment>
<evidence type="ECO:0000313" key="3">
    <source>
        <dbReference type="Proteomes" id="UP001381693"/>
    </source>
</evidence>
<keyword evidence="3" id="KW-1185">Reference proteome</keyword>
<feature type="signal peptide" evidence="1">
    <location>
        <begin position="1"/>
        <end position="15"/>
    </location>
</feature>
<proteinExistence type="predicted"/>
<evidence type="ECO:0000313" key="2">
    <source>
        <dbReference type="EMBL" id="KAK7028180.1"/>
    </source>
</evidence>
<name>A0AAN8WKF6_HALRR</name>
<keyword evidence="1" id="KW-0732">Signal</keyword>
<feature type="chain" id="PRO_5043019317" description="Histidine-rich glycoprotein-like" evidence="1">
    <location>
        <begin position="16"/>
        <end position="327"/>
    </location>
</feature>
<gene>
    <name evidence="2" type="ORF">SK128_007352</name>
</gene>
<sequence>MKILCMLAALSFVTARRVPPLTAPWLEALGDLDENSLPNFSPRGHSYGYQHNDFTRFRPSPHHLGRYHTSPVSHHQNRYYHHTHSQYQPSIYHHGEYRRYPASYHRNRYHHENQNYSQIYSPSYHLRGDQNSYAYGRRYNQLHSHSQVHPLYDHRGYQSHPTSYHPTNYHRNGYHHQTHSNIHNTHHPQFYQHYSNPYTHASTHHYQHAKPFFQTGLHHFSGYQHHTRHTSLPVHSALHHLAKPSTFDHLRYLNTPFLEQNTNDTATLPSDQPILPPTDYLYNRHRSYPSRTPYHQLNRFYNSVYKFPFNRPFKSSYSQPLSPVIPF</sequence>
<evidence type="ECO:0000256" key="1">
    <source>
        <dbReference type="SAM" id="SignalP"/>
    </source>
</evidence>